<dbReference type="Pfam" id="PF12796">
    <property type="entry name" value="Ank_2"/>
    <property type="match status" value="1"/>
</dbReference>
<dbReference type="PANTHER" id="PTHR24198:SF165">
    <property type="entry name" value="ANKYRIN REPEAT-CONTAINING PROTEIN-RELATED"/>
    <property type="match status" value="1"/>
</dbReference>
<dbReference type="GO" id="GO:0005737">
    <property type="term" value="C:cytoplasm"/>
    <property type="evidence" value="ECO:0007669"/>
    <property type="project" value="TreeGrafter"/>
</dbReference>
<evidence type="ECO:0000256" key="1">
    <source>
        <dbReference type="ARBA" id="ARBA00022737"/>
    </source>
</evidence>
<protein>
    <submittedName>
        <fullName evidence="4">Ankyrin</fullName>
    </submittedName>
</protein>
<accession>A0A6A5KUZ0</accession>
<organism evidence="4 5">
    <name type="scientific">Decorospora gaudefroyi</name>
    <dbReference type="NCBI Taxonomy" id="184978"/>
    <lineage>
        <taxon>Eukaryota</taxon>
        <taxon>Fungi</taxon>
        <taxon>Dikarya</taxon>
        <taxon>Ascomycota</taxon>
        <taxon>Pezizomycotina</taxon>
        <taxon>Dothideomycetes</taxon>
        <taxon>Pleosporomycetidae</taxon>
        <taxon>Pleosporales</taxon>
        <taxon>Pleosporineae</taxon>
        <taxon>Pleosporaceae</taxon>
        <taxon>Decorospora</taxon>
    </lineage>
</organism>
<keyword evidence="1" id="KW-0677">Repeat</keyword>
<dbReference type="Gene3D" id="1.25.40.20">
    <property type="entry name" value="Ankyrin repeat-containing domain"/>
    <property type="match status" value="2"/>
</dbReference>
<dbReference type="Proteomes" id="UP000800040">
    <property type="component" value="Unassembled WGS sequence"/>
</dbReference>
<dbReference type="SMART" id="SM00248">
    <property type="entry name" value="ANK"/>
    <property type="match status" value="3"/>
</dbReference>
<dbReference type="SUPFAM" id="SSF48403">
    <property type="entry name" value="Ankyrin repeat"/>
    <property type="match status" value="1"/>
</dbReference>
<evidence type="ECO:0000256" key="3">
    <source>
        <dbReference type="PROSITE-ProRule" id="PRU00023"/>
    </source>
</evidence>
<dbReference type="EMBL" id="ML975246">
    <property type="protein sequence ID" value="KAF1839141.1"/>
    <property type="molecule type" value="Genomic_DNA"/>
</dbReference>
<evidence type="ECO:0000313" key="4">
    <source>
        <dbReference type="EMBL" id="KAF1839141.1"/>
    </source>
</evidence>
<dbReference type="InterPro" id="IPR036770">
    <property type="entry name" value="Ankyrin_rpt-contain_sf"/>
</dbReference>
<dbReference type="OrthoDB" id="539213at2759"/>
<dbReference type="PANTHER" id="PTHR24198">
    <property type="entry name" value="ANKYRIN REPEAT AND PROTEIN KINASE DOMAIN-CONTAINING PROTEIN"/>
    <property type="match status" value="1"/>
</dbReference>
<proteinExistence type="predicted"/>
<dbReference type="InterPro" id="IPR002110">
    <property type="entry name" value="Ankyrin_rpt"/>
</dbReference>
<evidence type="ECO:0000313" key="5">
    <source>
        <dbReference type="Proteomes" id="UP000800040"/>
    </source>
</evidence>
<evidence type="ECO:0000256" key="2">
    <source>
        <dbReference type="ARBA" id="ARBA00023043"/>
    </source>
</evidence>
<feature type="repeat" description="ANK" evidence="3">
    <location>
        <begin position="188"/>
        <end position="220"/>
    </location>
</feature>
<keyword evidence="5" id="KW-1185">Reference proteome</keyword>
<dbReference type="AlphaFoldDB" id="A0A6A5KUZ0"/>
<dbReference type="PROSITE" id="PS50297">
    <property type="entry name" value="ANK_REP_REGION"/>
    <property type="match status" value="1"/>
</dbReference>
<dbReference type="PROSITE" id="PS50088">
    <property type="entry name" value="ANK_REPEAT"/>
    <property type="match status" value="1"/>
</dbReference>
<gene>
    <name evidence="4" type="ORF">BDW02DRAFT_593911</name>
</gene>
<name>A0A6A5KUZ0_9PLEO</name>
<keyword evidence="2 3" id="KW-0040">ANK repeat</keyword>
<reference evidence="4" key="1">
    <citation type="submission" date="2020-01" db="EMBL/GenBank/DDBJ databases">
        <authorList>
            <consortium name="DOE Joint Genome Institute"/>
            <person name="Haridas S."/>
            <person name="Albert R."/>
            <person name="Binder M."/>
            <person name="Bloem J."/>
            <person name="Labutti K."/>
            <person name="Salamov A."/>
            <person name="Andreopoulos B."/>
            <person name="Baker S.E."/>
            <person name="Barry K."/>
            <person name="Bills G."/>
            <person name="Bluhm B.H."/>
            <person name="Cannon C."/>
            <person name="Castanera R."/>
            <person name="Culley D.E."/>
            <person name="Daum C."/>
            <person name="Ezra D."/>
            <person name="Gonzalez J.B."/>
            <person name="Henrissat B."/>
            <person name="Kuo A."/>
            <person name="Liang C."/>
            <person name="Lipzen A."/>
            <person name="Lutzoni F."/>
            <person name="Magnuson J."/>
            <person name="Mondo S."/>
            <person name="Nolan M."/>
            <person name="Ohm R."/>
            <person name="Pangilinan J."/>
            <person name="Park H.-J."/>
            <person name="Ramirez L."/>
            <person name="Alfaro M."/>
            <person name="Sun H."/>
            <person name="Tritt A."/>
            <person name="Yoshinaga Y."/>
            <person name="Zwiers L.-H."/>
            <person name="Turgeon B.G."/>
            <person name="Goodwin S.B."/>
            <person name="Spatafora J.W."/>
            <person name="Crous P.W."/>
            <person name="Grigoriev I.V."/>
        </authorList>
    </citation>
    <scope>NUCLEOTIDE SEQUENCE</scope>
    <source>
        <strain evidence="4">P77</strain>
    </source>
</reference>
<sequence length="254" mass="29453">MRCPQCYPEDLKSMLDAFKNSENVCGEFLALDEYTLWHREAFCDECEDLEHWFETESGKEMLIRSEMLGYKLRLRAHEIFTSLGLTEAARYAMVLGPYFPSTEPDYFFERMDCIDCLGRNYMNRFLDSELIEYCSDLDDRLECLTRAEIQKEDILGRAALHIACQRNLEYGVEKLLEMGVDRGTKTVYGHTPLHFAAANGSKDICQKLLAYKNRLDIRAGDRNKKTALDYAMMKNHTPVVDLLFPIYLEDGLVD</sequence>